<proteinExistence type="inferred from homology"/>
<feature type="transmembrane region" description="Helical" evidence="7">
    <location>
        <begin position="12"/>
        <end position="29"/>
    </location>
</feature>
<organism evidence="9 10">
    <name type="scientific">Paenibacillus paeoniae</name>
    <dbReference type="NCBI Taxonomy" id="2292705"/>
    <lineage>
        <taxon>Bacteria</taxon>
        <taxon>Bacillati</taxon>
        <taxon>Bacillota</taxon>
        <taxon>Bacilli</taxon>
        <taxon>Bacillales</taxon>
        <taxon>Paenibacillaceae</taxon>
        <taxon>Paenibacillus</taxon>
    </lineage>
</organism>
<dbReference type="Proteomes" id="UP000261905">
    <property type="component" value="Unassembled WGS sequence"/>
</dbReference>
<dbReference type="PANTHER" id="PTHR34582:SF6">
    <property type="entry name" value="UPF0702 TRANSMEMBRANE PROTEIN YCAP"/>
    <property type="match status" value="1"/>
</dbReference>
<dbReference type="InterPro" id="IPR023090">
    <property type="entry name" value="UPF0702_alpha/beta_dom_sf"/>
</dbReference>
<evidence type="ECO:0000256" key="3">
    <source>
        <dbReference type="ARBA" id="ARBA00022475"/>
    </source>
</evidence>
<dbReference type="OrthoDB" id="9778331at2"/>
<evidence type="ECO:0000256" key="4">
    <source>
        <dbReference type="ARBA" id="ARBA00022692"/>
    </source>
</evidence>
<evidence type="ECO:0000256" key="2">
    <source>
        <dbReference type="ARBA" id="ARBA00006448"/>
    </source>
</evidence>
<protein>
    <submittedName>
        <fullName evidence="9">DUF421 domain-containing protein</fullName>
    </submittedName>
</protein>
<evidence type="ECO:0000313" key="9">
    <source>
        <dbReference type="EMBL" id="REK71399.1"/>
    </source>
</evidence>
<evidence type="ECO:0000256" key="7">
    <source>
        <dbReference type="SAM" id="Phobius"/>
    </source>
</evidence>
<comment type="caution">
    <text evidence="9">The sequence shown here is derived from an EMBL/GenBank/DDBJ whole genome shotgun (WGS) entry which is preliminary data.</text>
</comment>
<evidence type="ECO:0000259" key="8">
    <source>
        <dbReference type="Pfam" id="PF04239"/>
    </source>
</evidence>
<feature type="domain" description="YetF C-terminal" evidence="8">
    <location>
        <begin position="85"/>
        <end position="216"/>
    </location>
</feature>
<accession>A0A371P665</accession>
<keyword evidence="6 7" id="KW-0472">Membrane</keyword>
<keyword evidence="4 7" id="KW-0812">Transmembrane</keyword>
<dbReference type="GO" id="GO:0005886">
    <property type="term" value="C:plasma membrane"/>
    <property type="evidence" value="ECO:0007669"/>
    <property type="project" value="UniProtKB-SubCell"/>
</dbReference>
<evidence type="ECO:0000256" key="5">
    <source>
        <dbReference type="ARBA" id="ARBA00022989"/>
    </source>
</evidence>
<keyword evidence="5 7" id="KW-1133">Transmembrane helix</keyword>
<keyword evidence="3" id="KW-1003">Cell membrane</keyword>
<evidence type="ECO:0000256" key="6">
    <source>
        <dbReference type="ARBA" id="ARBA00023136"/>
    </source>
</evidence>
<dbReference type="Pfam" id="PF04239">
    <property type="entry name" value="DUF421"/>
    <property type="match status" value="1"/>
</dbReference>
<keyword evidence="10" id="KW-1185">Reference proteome</keyword>
<name>A0A371P665_9BACL</name>
<evidence type="ECO:0000256" key="1">
    <source>
        <dbReference type="ARBA" id="ARBA00004651"/>
    </source>
</evidence>
<feature type="transmembrane region" description="Helical" evidence="7">
    <location>
        <begin position="36"/>
        <end position="56"/>
    </location>
</feature>
<dbReference type="Gene3D" id="3.30.240.20">
    <property type="entry name" value="bsu07140 like domains"/>
    <property type="match status" value="2"/>
</dbReference>
<sequence>MAILKDSLHVIGRIYTIYPLLLAITLFMGRRSIGQLPVFDFLIFLSLGSVVGADIADPKVQHIHTAVAIVAIAIMQKLFSYLLIKSGKFGKWMTFEPVVVLKDGQFLRSNLRKLQYSVDDILRMLREQGIFDAALVEAAILEGNGELSVLKKAVHQEATPSMLGVPNGSLGLSYAVIKEGKPQLLTLDALHLSVNWLEHALKEKNLTIGDVFFASLNENKELTVTSYHQEPKIKAFFR</sequence>
<evidence type="ECO:0000313" key="10">
    <source>
        <dbReference type="Proteomes" id="UP000261905"/>
    </source>
</evidence>
<reference evidence="9 10" key="1">
    <citation type="submission" date="2018-08" db="EMBL/GenBank/DDBJ databases">
        <title>Paenibacillus sp. M4BSY-1, whole genome shotgun sequence.</title>
        <authorList>
            <person name="Tuo L."/>
        </authorList>
    </citation>
    <scope>NUCLEOTIDE SEQUENCE [LARGE SCALE GENOMIC DNA]</scope>
    <source>
        <strain evidence="9 10">M4BSY-1</strain>
    </source>
</reference>
<dbReference type="InterPro" id="IPR007353">
    <property type="entry name" value="DUF421"/>
</dbReference>
<dbReference type="AlphaFoldDB" id="A0A371P665"/>
<dbReference type="PANTHER" id="PTHR34582">
    <property type="entry name" value="UPF0702 TRANSMEMBRANE PROTEIN YCAP"/>
    <property type="match status" value="1"/>
</dbReference>
<feature type="transmembrane region" description="Helical" evidence="7">
    <location>
        <begin position="62"/>
        <end position="84"/>
    </location>
</feature>
<comment type="similarity">
    <text evidence="2">Belongs to the UPF0702 family.</text>
</comment>
<dbReference type="EMBL" id="QUBQ01000005">
    <property type="protein sequence ID" value="REK71399.1"/>
    <property type="molecule type" value="Genomic_DNA"/>
</dbReference>
<comment type="subcellular location">
    <subcellularLocation>
        <location evidence="1">Cell membrane</location>
        <topology evidence="1">Multi-pass membrane protein</topology>
    </subcellularLocation>
</comment>
<gene>
    <name evidence="9" type="ORF">DX130_20555</name>
</gene>